<accession>A0AA39LIR3</accession>
<dbReference type="EMBL" id="JAUCMV010000005">
    <property type="protein sequence ID" value="KAK0398807.1"/>
    <property type="molecule type" value="Genomic_DNA"/>
</dbReference>
<keyword evidence="2" id="KW-1185">Reference proteome</keyword>
<sequence>MPSKWNMIYMVTKLCRKSLPLIEQLCGTVERRVFESSANRNMKPFIPEFDIIADAFYHQFSHLAKKWSQSARKRYADVMTMNEVVSKECIQLATWLQRDPGMYNTSNRNSAGTFGTELCITIIMSVTCGMTFWKPCFLECGDPNGFFLPFANVCSGREMIYDEITKDWKLEVPAARTASAKARCLKEAQKRKRPKKDLLEGIRQSTRLGAVIRSKASKKAEKKASETVKKIEPLKSLEEEHCVVALLGTTRSLKGIEEENLLGYSSMGYENSKRTKNRLKRFISVLRRFYKHSKKKLSWRLFTILRSF</sequence>
<evidence type="ECO:0000313" key="1">
    <source>
        <dbReference type="EMBL" id="KAK0398807.1"/>
    </source>
</evidence>
<protein>
    <submittedName>
        <fullName evidence="1">Uncharacterized protein</fullName>
    </submittedName>
</protein>
<proteinExistence type="predicted"/>
<evidence type="ECO:0000313" key="2">
    <source>
        <dbReference type="Proteomes" id="UP001175271"/>
    </source>
</evidence>
<comment type="caution">
    <text evidence="1">The sequence shown here is derived from an EMBL/GenBank/DDBJ whole genome shotgun (WGS) entry which is preliminary data.</text>
</comment>
<dbReference type="Proteomes" id="UP001175271">
    <property type="component" value="Unassembled WGS sequence"/>
</dbReference>
<reference evidence="1" key="1">
    <citation type="submission" date="2023-06" db="EMBL/GenBank/DDBJ databases">
        <title>Genomic analysis of the entomopathogenic nematode Steinernema hermaphroditum.</title>
        <authorList>
            <person name="Schwarz E.M."/>
            <person name="Heppert J.K."/>
            <person name="Baniya A."/>
            <person name="Schwartz H.T."/>
            <person name="Tan C.-H."/>
            <person name="Antoshechkin I."/>
            <person name="Sternberg P.W."/>
            <person name="Goodrich-Blair H."/>
            <person name="Dillman A.R."/>
        </authorList>
    </citation>
    <scope>NUCLEOTIDE SEQUENCE</scope>
    <source>
        <strain evidence="1">PS9179</strain>
        <tissue evidence="1">Whole animal</tissue>
    </source>
</reference>
<dbReference type="AlphaFoldDB" id="A0AA39LIR3"/>
<name>A0AA39LIR3_9BILA</name>
<gene>
    <name evidence="1" type="ORF">QR680_002764</name>
</gene>
<organism evidence="1 2">
    <name type="scientific">Steinernema hermaphroditum</name>
    <dbReference type="NCBI Taxonomy" id="289476"/>
    <lineage>
        <taxon>Eukaryota</taxon>
        <taxon>Metazoa</taxon>
        <taxon>Ecdysozoa</taxon>
        <taxon>Nematoda</taxon>
        <taxon>Chromadorea</taxon>
        <taxon>Rhabditida</taxon>
        <taxon>Tylenchina</taxon>
        <taxon>Panagrolaimomorpha</taxon>
        <taxon>Strongyloidoidea</taxon>
        <taxon>Steinernematidae</taxon>
        <taxon>Steinernema</taxon>
    </lineage>
</organism>